<keyword evidence="1" id="KW-0812">Transmembrane</keyword>
<keyword evidence="3" id="KW-1185">Reference proteome</keyword>
<evidence type="ECO:0000256" key="1">
    <source>
        <dbReference type="SAM" id="Phobius"/>
    </source>
</evidence>
<feature type="transmembrane region" description="Helical" evidence="1">
    <location>
        <begin position="6"/>
        <end position="24"/>
    </location>
</feature>
<organism evidence="2 3">
    <name type="scientific">Robertmurraya siralis</name>
    <dbReference type="NCBI Taxonomy" id="77777"/>
    <lineage>
        <taxon>Bacteria</taxon>
        <taxon>Bacillati</taxon>
        <taxon>Bacillota</taxon>
        <taxon>Bacilli</taxon>
        <taxon>Bacillales</taxon>
        <taxon>Bacillaceae</taxon>
        <taxon>Robertmurraya</taxon>
    </lineage>
</organism>
<sequence>MLSLEIFLSNIAILFTFELILVIIHQGYYKRYVSYDFGINYDKRMFQIGNTK</sequence>
<dbReference type="AlphaFoldDB" id="A0A919WGC9"/>
<evidence type="ECO:0000313" key="2">
    <source>
        <dbReference type="EMBL" id="GIN61298.1"/>
    </source>
</evidence>
<comment type="caution">
    <text evidence="2">The sequence shown here is derived from an EMBL/GenBank/DDBJ whole genome shotgun (WGS) entry which is preliminary data.</text>
</comment>
<evidence type="ECO:0000313" key="3">
    <source>
        <dbReference type="Proteomes" id="UP000682111"/>
    </source>
</evidence>
<dbReference type="Proteomes" id="UP000682111">
    <property type="component" value="Unassembled WGS sequence"/>
</dbReference>
<dbReference type="EMBL" id="BORC01000002">
    <property type="protein sequence ID" value="GIN61298.1"/>
    <property type="molecule type" value="Genomic_DNA"/>
</dbReference>
<accession>A0A919WGC9</accession>
<proteinExistence type="predicted"/>
<keyword evidence="1" id="KW-1133">Transmembrane helix</keyword>
<name>A0A919WGC9_9BACI</name>
<gene>
    <name evidence="2" type="ORF">J27TS8_12910</name>
</gene>
<reference evidence="2" key="1">
    <citation type="submission" date="2021-03" db="EMBL/GenBank/DDBJ databases">
        <title>Antimicrobial resistance genes in bacteria isolated from Japanese honey, and their potential for conferring macrolide and lincosamide resistance in the American foulbrood pathogen Paenibacillus larvae.</title>
        <authorList>
            <person name="Okamoto M."/>
            <person name="Kumagai M."/>
            <person name="Kanamori H."/>
            <person name="Takamatsu D."/>
        </authorList>
    </citation>
    <scope>NUCLEOTIDE SEQUENCE</scope>
    <source>
        <strain evidence="2">J27TS8</strain>
    </source>
</reference>
<keyword evidence="1" id="KW-0472">Membrane</keyword>
<protein>
    <submittedName>
        <fullName evidence="2">Uncharacterized protein</fullName>
    </submittedName>
</protein>